<dbReference type="InterPro" id="IPR029052">
    <property type="entry name" value="Metallo-depent_PP-like"/>
</dbReference>
<keyword evidence="10" id="KW-1133">Transmembrane helix</keyword>
<accession>A0ABD6E850</accession>
<gene>
    <name evidence="14" type="ORF">AB6A40_000250</name>
</gene>
<evidence type="ECO:0000313" key="15">
    <source>
        <dbReference type="Proteomes" id="UP001608902"/>
    </source>
</evidence>
<dbReference type="CDD" id="cd00842">
    <property type="entry name" value="MPP_ASMase"/>
    <property type="match status" value="1"/>
</dbReference>
<keyword evidence="10" id="KW-0812">Transmembrane</keyword>
<evidence type="ECO:0000256" key="8">
    <source>
        <dbReference type="ARBA" id="ARBA00022833"/>
    </source>
</evidence>
<comment type="subcellular location">
    <subcellularLocation>
        <location evidence="2">Secreted</location>
    </subcellularLocation>
</comment>
<dbReference type="Gene3D" id="3.60.21.10">
    <property type="match status" value="1"/>
</dbReference>
<evidence type="ECO:0008006" key="16">
    <source>
        <dbReference type="Google" id="ProtNLM"/>
    </source>
</evidence>
<evidence type="ECO:0000256" key="2">
    <source>
        <dbReference type="ARBA" id="ARBA00004613"/>
    </source>
</evidence>
<evidence type="ECO:0000256" key="10">
    <source>
        <dbReference type="SAM" id="Phobius"/>
    </source>
</evidence>
<organism evidence="14 15">
    <name type="scientific">Gnathostoma spinigerum</name>
    <dbReference type="NCBI Taxonomy" id="75299"/>
    <lineage>
        <taxon>Eukaryota</taxon>
        <taxon>Metazoa</taxon>
        <taxon>Ecdysozoa</taxon>
        <taxon>Nematoda</taxon>
        <taxon>Chromadorea</taxon>
        <taxon>Rhabditida</taxon>
        <taxon>Spirurina</taxon>
        <taxon>Gnathostomatomorpha</taxon>
        <taxon>Gnathostomatoidea</taxon>
        <taxon>Gnathostomatidae</taxon>
        <taxon>Gnathostoma</taxon>
    </lineage>
</organism>
<evidence type="ECO:0000256" key="11">
    <source>
        <dbReference type="SAM" id="SignalP"/>
    </source>
</evidence>
<keyword evidence="15" id="KW-1185">Reference proteome</keyword>
<evidence type="ECO:0000256" key="6">
    <source>
        <dbReference type="ARBA" id="ARBA00022729"/>
    </source>
</evidence>
<dbReference type="Proteomes" id="UP001608902">
    <property type="component" value="Unassembled WGS sequence"/>
</dbReference>
<proteinExistence type="inferred from homology"/>
<comment type="caution">
    <text evidence="14">The sequence shown here is derived from an EMBL/GenBank/DDBJ whole genome shotgun (WGS) entry which is preliminary data.</text>
</comment>
<evidence type="ECO:0000256" key="7">
    <source>
        <dbReference type="ARBA" id="ARBA00022801"/>
    </source>
</evidence>
<dbReference type="EMBL" id="JBGFUD010000063">
    <property type="protein sequence ID" value="MFH4973541.1"/>
    <property type="molecule type" value="Genomic_DNA"/>
</dbReference>
<evidence type="ECO:0000256" key="1">
    <source>
        <dbReference type="ARBA" id="ARBA00001947"/>
    </source>
</evidence>
<dbReference type="SUPFAM" id="SSF56300">
    <property type="entry name" value="Metallo-dependent phosphatases"/>
    <property type="match status" value="1"/>
</dbReference>
<feature type="domain" description="Sphingomyelin phosphodiesterase C-terminal" evidence="13">
    <location>
        <begin position="290"/>
        <end position="428"/>
    </location>
</feature>
<evidence type="ECO:0000256" key="3">
    <source>
        <dbReference type="ARBA" id="ARBA00008234"/>
    </source>
</evidence>
<comment type="cofactor">
    <cofactor evidence="1">
        <name>Zn(2+)</name>
        <dbReference type="ChEBI" id="CHEBI:29105"/>
    </cofactor>
</comment>
<dbReference type="Pfam" id="PF19272">
    <property type="entry name" value="ASMase_C"/>
    <property type="match status" value="1"/>
</dbReference>
<reference evidence="14 15" key="1">
    <citation type="submission" date="2024-08" db="EMBL/GenBank/DDBJ databases">
        <title>Gnathostoma spinigerum genome.</title>
        <authorList>
            <person name="Gonzalez-Bertolin B."/>
            <person name="Monzon S."/>
            <person name="Zaballos A."/>
            <person name="Jimenez P."/>
            <person name="Dekumyoy P."/>
            <person name="Varona S."/>
            <person name="Cuesta I."/>
            <person name="Sumanam S."/>
            <person name="Adisakwattana P."/>
            <person name="Gasser R.B."/>
            <person name="Hernandez-Gonzalez A."/>
            <person name="Young N.D."/>
            <person name="Perteguer M.J."/>
        </authorList>
    </citation>
    <scope>NUCLEOTIDE SEQUENCE [LARGE SCALE GENOMIC DNA]</scope>
    <source>
        <strain evidence="14">AL3</strain>
        <tissue evidence="14">Liver</tissue>
    </source>
</reference>
<sequence length="464" mass="52200">MFTHGFIFAAFLALVEGKLKILQFTDFHLDVDYSEAKGSRSSKCHASNGTKSDKLGPYGDYICDSPLKLVQSAIDAASQTVPNPEFIFWTGDSIPHISDYDEAYVLNSIKLITDAIKQKYPKNVLPAFGNHDYAPADALPDHECPIYAKVYEMWKDWIGPSAKATFLKGAYYAYKMNANTTVLVLNTNLYYKPNKAIPEFINPDDPADQFAFMENILTTAESDGRTVHVIAHIAPGVFEKTPNFSWMVPRYNQRLINITVKYAKTIGWMIFGHHHSDTFHIIKDPKSALPVQLYLMAPAITPWFSTLPGAGANNPSIRVFEYEPKTNVLLDVKTYYANLDELNQKGSVTGVWKLEYSMAEEYKIAEVNAATMNQVLESIKHDRSLLDKYIEYNSVRWNVTTPYGKFWAAQVCSIEFPDYEGYDKCMKNPPPMPGSSNLLLPSVPAVFIAVLFSVVFALNILIVL</sequence>
<dbReference type="GO" id="GO:0005576">
    <property type="term" value="C:extracellular region"/>
    <property type="evidence" value="ECO:0007669"/>
    <property type="project" value="UniProtKB-SubCell"/>
</dbReference>
<evidence type="ECO:0000256" key="5">
    <source>
        <dbReference type="ARBA" id="ARBA00022723"/>
    </source>
</evidence>
<dbReference type="PANTHER" id="PTHR10340">
    <property type="entry name" value="SPHINGOMYELIN PHOSPHODIESTERASE"/>
    <property type="match status" value="1"/>
</dbReference>
<evidence type="ECO:0000259" key="12">
    <source>
        <dbReference type="Pfam" id="PF00149"/>
    </source>
</evidence>
<dbReference type="InterPro" id="IPR045473">
    <property type="entry name" value="ASM_C"/>
</dbReference>
<keyword evidence="7" id="KW-0378">Hydrolase</keyword>
<keyword evidence="10" id="KW-0472">Membrane</keyword>
<feature type="domain" description="Calcineurin-like phosphoesterase" evidence="12">
    <location>
        <begin position="19"/>
        <end position="276"/>
    </location>
</feature>
<evidence type="ECO:0000259" key="13">
    <source>
        <dbReference type="Pfam" id="PF19272"/>
    </source>
</evidence>
<feature type="chain" id="PRO_5044761012" description="Acid sphingomyelinase-like phosphodiesterase" evidence="11">
    <location>
        <begin position="18"/>
        <end position="464"/>
    </location>
</feature>
<protein>
    <recommendedName>
        <fullName evidence="16">Acid sphingomyelinase-like phosphodiesterase</fullName>
    </recommendedName>
</protein>
<dbReference type="PANTHER" id="PTHR10340:SF57">
    <property type="entry name" value="METALLOPHOS DOMAIN-CONTAINING PROTEIN"/>
    <property type="match status" value="1"/>
</dbReference>
<dbReference type="InterPro" id="IPR041805">
    <property type="entry name" value="ASMase/PPN1_MPP"/>
</dbReference>
<keyword evidence="4" id="KW-0964">Secreted</keyword>
<feature type="signal peptide" evidence="11">
    <location>
        <begin position="1"/>
        <end position="17"/>
    </location>
</feature>
<feature type="transmembrane region" description="Helical" evidence="10">
    <location>
        <begin position="438"/>
        <end position="462"/>
    </location>
</feature>
<dbReference type="AlphaFoldDB" id="A0ABD6E850"/>
<keyword evidence="6 11" id="KW-0732">Signal</keyword>
<dbReference type="InterPro" id="IPR004843">
    <property type="entry name" value="Calcineurin-like_PHP"/>
</dbReference>
<dbReference type="Pfam" id="PF00149">
    <property type="entry name" value="Metallophos"/>
    <property type="match status" value="1"/>
</dbReference>
<evidence type="ECO:0000256" key="9">
    <source>
        <dbReference type="ARBA" id="ARBA00023180"/>
    </source>
</evidence>
<evidence type="ECO:0000256" key="4">
    <source>
        <dbReference type="ARBA" id="ARBA00022525"/>
    </source>
</evidence>
<keyword evidence="8" id="KW-0862">Zinc</keyword>
<name>A0ABD6E850_9BILA</name>
<dbReference type="GO" id="GO:0046872">
    <property type="term" value="F:metal ion binding"/>
    <property type="evidence" value="ECO:0007669"/>
    <property type="project" value="UniProtKB-KW"/>
</dbReference>
<keyword evidence="5" id="KW-0479">Metal-binding</keyword>
<keyword evidence="9" id="KW-0325">Glycoprotein</keyword>
<dbReference type="GO" id="GO:0016787">
    <property type="term" value="F:hydrolase activity"/>
    <property type="evidence" value="ECO:0007669"/>
    <property type="project" value="UniProtKB-KW"/>
</dbReference>
<evidence type="ECO:0000313" key="14">
    <source>
        <dbReference type="EMBL" id="MFH4973541.1"/>
    </source>
</evidence>
<comment type="similarity">
    <text evidence="3">Belongs to the acid sphingomyelinase family.</text>
</comment>